<evidence type="ECO:0000313" key="4">
    <source>
        <dbReference type="EMBL" id="CCC89888.1"/>
    </source>
</evidence>
<dbReference type="CDD" id="cd00590">
    <property type="entry name" value="RRM_SF"/>
    <property type="match status" value="1"/>
</dbReference>
<keyword evidence="1" id="KW-0694">RNA-binding</keyword>
<feature type="domain" description="RRM" evidence="3">
    <location>
        <begin position="117"/>
        <end position="195"/>
    </location>
</feature>
<accession>G0UKI3</accession>
<sequence>MTTFRREDLRRVFFSDLSDKCNEDLIHELCTQFGPVANITWPTSSNLGGTQLMTFCFVDFYNAEDAKYCFEALHRSRVKLFGKELRVSHASTELHLKESGVRVSSRHAVHDIHEIGAKVIVRGVDLNVTEFELASFFGQFGNFAVPPRMIRDFDGKFRGIVILSYDDFASSDRVIEEMHQKVYRDHPISLMYAELPDGSGRLHGTPEERANAALFREEARKHEERISREQQEHERDRTRKRQQNTAWAAGIDPYARTHA</sequence>
<evidence type="ECO:0000256" key="1">
    <source>
        <dbReference type="PROSITE-ProRule" id="PRU00176"/>
    </source>
</evidence>
<reference evidence="4" key="1">
    <citation type="journal article" date="2012" name="Proc. Natl. Acad. Sci. U.S.A.">
        <title>Antigenic diversity is generated by distinct evolutionary mechanisms in African trypanosome species.</title>
        <authorList>
            <person name="Jackson A.P."/>
            <person name="Berry A."/>
            <person name="Aslett M."/>
            <person name="Allison H.C."/>
            <person name="Burton P."/>
            <person name="Vavrova-Anderson J."/>
            <person name="Brown R."/>
            <person name="Browne H."/>
            <person name="Corton N."/>
            <person name="Hauser H."/>
            <person name="Gamble J."/>
            <person name="Gilderthorp R."/>
            <person name="Marcello L."/>
            <person name="McQuillan J."/>
            <person name="Otto T.D."/>
            <person name="Quail M.A."/>
            <person name="Sanders M.J."/>
            <person name="van Tonder A."/>
            <person name="Ginger M.L."/>
            <person name="Field M.C."/>
            <person name="Barry J.D."/>
            <person name="Hertz-Fowler C."/>
            <person name="Berriman M."/>
        </authorList>
    </citation>
    <scope>NUCLEOTIDE SEQUENCE</scope>
    <source>
        <strain evidence="4">IL3000</strain>
    </source>
</reference>
<organism evidence="4">
    <name type="scientific">Trypanosoma congolense (strain IL3000)</name>
    <dbReference type="NCBI Taxonomy" id="1068625"/>
    <lineage>
        <taxon>Eukaryota</taxon>
        <taxon>Discoba</taxon>
        <taxon>Euglenozoa</taxon>
        <taxon>Kinetoplastea</taxon>
        <taxon>Metakinetoplastina</taxon>
        <taxon>Trypanosomatida</taxon>
        <taxon>Trypanosomatidae</taxon>
        <taxon>Trypanosoma</taxon>
        <taxon>Nannomonas</taxon>
    </lineage>
</organism>
<gene>
    <name evidence="4" type="ORF">TCIL3000_3_3220</name>
</gene>
<dbReference type="InterPro" id="IPR035979">
    <property type="entry name" value="RBD_domain_sf"/>
</dbReference>
<dbReference type="InterPro" id="IPR000504">
    <property type="entry name" value="RRM_dom"/>
</dbReference>
<dbReference type="InterPro" id="IPR012677">
    <property type="entry name" value="Nucleotide-bd_a/b_plait_sf"/>
</dbReference>
<dbReference type="InterPro" id="IPR052084">
    <property type="entry name" value="SF3B4_spliceosome_assoc"/>
</dbReference>
<dbReference type="SUPFAM" id="SSF54928">
    <property type="entry name" value="RNA-binding domain, RBD"/>
    <property type="match status" value="1"/>
</dbReference>
<proteinExistence type="predicted"/>
<dbReference type="Pfam" id="PF00076">
    <property type="entry name" value="RRM_1"/>
    <property type="match status" value="2"/>
</dbReference>
<dbReference type="AlphaFoldDB" id="G0UKI3"/>
<protein>
    <submittedName>
        <fullName evidence="4">Putative RNA-binding protein</fullName>
    </submittedName>
</protein>
<dbReference type="PROSITE" id="PS50102">
    <property type="entry name" value="RRM"/>
    <property type="match status" value="2"/>
</dbReference>
<feature type="compositionally biased region" description="Basic and acidic residues" evidence="2">
    <location>
        <begin position="219"/>
        <end position="237"/>
    </location>
</feature>
<feature type="region of interest" description="Disordered" evidence="2">
    <location>
        <begin position="219"/>
        <end position="259"/>
    </location>
</feature>
<dbReference type="PANTHER" id="PTHR48030">
    <property type="entry name" value="SPLICING FACTOR 3B SUBUNIT 4"/>
    <property type="match status" value="1"/>
</dbReference>
<evidence type="ECO:0000256" key="2">
    <source>
        <dbReference type="SAM" id="MobiDB-lite"/>
    </source>
</evidence>
<dbReference type="SMART" id="SM00360">
    <property type="entry name" value="RRM"/>
    <property type="match status" value="2"/>
</dbReference>
<dbReference type="VEuPathDB" id="TriTrypDB:TcIL3000_3_3220"/>
<dbReference type="EMBL" id="HE575316">
    <property type="protein sequence ID" value="CCC89888.1"/>
    <property type="molecule type" value="Genomic_DNA"/>
</dbReference>
<evidence type="ECO:0000259" key="3">
    <source>
        <dbReference type="PROSITE" id="PS50102"/>
    </source>
</evidence>
<dbReference type="GO" id="GO:0005730">
    <property type="term" value="C:nucleolus"/>
    <property type="evidence" value="ECO:0007669"/>
    <property type="project" value="TreeGrafter"/>
</dbReference>
<dbReference type="GO" id="GO:0048026">
    <property type="term" value="P:positive regulation of mRNA splicing, via spliceosome"/>
    <property type="evidence" value="ECO:0007669"/>
    <property type="project" value="TreeGrafter"/>
</dbReference>
<dbReference type="GO" id="GO:0003723">
    <property type="term" value="F:RNA binding"/>
    <property type="evidence" value="ECO:0007669"/>
    <property type="project" value="UniProtKB-UniRule"/>
</dbReference>
<dbReference type="GO" id="GO:0071011">
    <property type="term" value="C:precatalytic spliceosome"/>
    <property type="evidence" value="ECO:0007669"/>
    <property type="project" value="TreeGrafter"/>
</dbReference>
<name>G0UKI3_TRYCI</name>
<dbReference type="Gene3D" id="3.30.70.330">
    <property type="match status" value="2"/>
</dbReference>
<feature type="domain" description="RRM" evidence="3">
    <location>
        <begin position="10"/>
        <end position="92"/>
    </location>
</feature>
<dbReference type="PANTHER" id="PTHR48030:SF3">
    <property type="entry name" value="SPLICING FACTOR 3B SUBUNIT 4"/>
    <property type="match status" value="1"/>
</dbReference>